<dbReference type="Pfam" id="PF05717">
    <property type="entry name" value="TnpB_IS66"/>
    <property type="match status" value="1"/>
</dbReference>
<gene>
    <name evidence="1" type="ORF">EH240_14030</name>
</gene>
<dbReference type="Proteomes" id="UP000273786">
    <property type="component" value="Unassembled WGS sequence"/>
</dbReference>
<evidence type="ECO:0000313" key="2">
    <source>
        <dbReference type="Proteomes" id="UP000273786"/>
    </source>
</evidence>
<dbReference type="PANTHER" id="PTHR36455">
    <property type="match status" value="1"/>
</dbReference>
<organism evidence="1 2">
    <name type="scientific">Mesorhizobium tamadayense</name>
    <dbReference type="NCBI Taxonomy" id="425306"/>
    <lineage>
        <taxon>Bacteria</taxon>
        <taxon>Pseudomonadati</taxon>
        <taxon>Pseudomonadota</taxon>
        <taxon>Alphaproteobacteria</taxon>
        <taxon>Hyphomicrobiales</taxon>
        <taxon>Phyllobacteriaceae</taxon>
        <taxon>Mesorhizobium</taxon>
    </lineage>
</organism>
<comment type="caution">
    <text evidence="1">The sequence shown here is derived from an EMBL/GenBank/DDBJ whole genome shotgun (WGS) entry which is preliminary data.</text>
</comment>
<keyword evidence="2" id="KW-1185">Reference proteome</keyword>
<dbReference type="NCBIfam" id="NF033819">
    <property type="entry name" value="IS66_TnpB"/>
    <property type="match status" value="1"/>
</dbReference>
<name>A0A3P3FT52_9HYPH</name>
<dbReference type="InterPro" id="IPR008878">
    <property type="entry name" value="Transposase_IS66_Orf2"/>
</dbReference>
<evidence type="ECO:0000313" key="1">
    <source>
        <dbReference type="EMBL" id="RRI01796.1"/>
    </source>
</evidence>
<sequence length="106" mass="11869">MAVARARLRRGVNGLAALVAQALQADPYSGDVFIFRSKRKDRLKLLMWDGTGMVLATKWLEAGRFAWPPMRDGVVRLSATQLALLVEGLEWERASPRPVKRPLRVA</sequence>
<dbReference type="RefSeq" id="WP_124999213.1">
    <property type="nucleotide sequence ID" value="NZ_RQXT01000014.1"/>
</dbReference>
<accession>A0A3P3FT52</accession>
<dbReference type="AlphaFoldDB" id="A0A3P3FT52"/>
<reference evidence="1 2" key="1">
    <citation type="submission" date="2018-11" db="EMBL/GenBank/DDBJ databases">
        <title>the genome of Mesorhizobium tamadayense DSM 28320.</title>
        <authorList>
            <person name="Gao J."/>
        </authorList>
    </citation>
    <scope>NUCLEOTIDE SEQUENCE [LARGE SCALE GENOMIC DNA]</scope>
    <source>
        <strain evidence="1 2">DSM 28320</strain>
    </source>
</reference>
<dbReference type="PANTHER" id="PTHR36455:SF1">
    <property type="entry name" value="BLR8292 PROTEIN"/>
    <property type="match status" value="1"/>
</dbReference>
<dbReference type="EMBL" id="RQXT01000014">
    <property type="protein sequence ID" value="RRI01796.1"/>
    <property type="molecule type" value="Genomic_DNA"/>
</dbReference>
<protein>
    <submittedName>
        <fullName evidence="1">Transposase</fullName>
    </submittedName>
</protein>
<proteinExistence type="predicted"/>
<dbReference type="OrthoDB" id="9801450at2"/>